<dbReference type="SUPFAM" id="SSF56935">
    <property type="entry name" value="Porins"/>
    <property type="match status" value="1"/>
</dbReference>
<dbReference type="Gene3D" id="2.40.170.20">
    <property type="entry name" value="TonB-dependent receptor, beta-barrel domain"/>
    <property type="match status" value="1"/>
</dbReference>
<evidence type="ECO:0000256" key="1">
    <source>
        <dbReference type="ARBA" id="ARBA00004442"/>
    </source>
</evidence>
<dbReference type="Proteomes" id="UP000249645">
    <property type="component" value="Unassembled WGS sequence"/>
</dbReference>
<protein>
    <submittedName>
        <fullName evidence="5">TonB-dependent receptor</fullName>
    </submittedName>
</protein>
<dbReference type="PANTHER" id="PTHR40980:SF4">
    <property type="entry name" value="TONB-DEPENDENT RECEPTOR-LIKE BETA-BARREL DOMAIN-CONTAINING PROTEIN"/>
    <property type="match status" value="1"/>
</dbReference>
<organism evidence="5 6">
    <name type="scientific">Pseudopedobacter saltans</name>
    <dbReference type="NCBI Taxonomy" id="151895"/>
    <lineage>
        <taxon>Bacteria</taxon>
        <taxon>Pseudomonadati</taxon>
        <taxon>Bacteroidota</taxon>
        <taxon>Sphingobacteriia</taxon>
        <taxon>Sphingobacteriales</taxon>
        <taxon>Sphingobacteriaceae</taxon>
        <taxon>Pseudopedobacter</taxon>
    </lineage>
</organism>
<dbReference type="PANTHER" id="PTHR40980">
    <property type="entry name" value="PLUG DOMAIN-CONTAINING PROTEIN"/>
    <property type="match status" value="1"/>
</dbReference>
<sequence length="615" mass="69230">AITTPGAKYDAQGTGGIINIILKDSKVRGINGTVNLAAGTRLENGSFNLNYHHDNLSLNAFFNGNAQLRSKTPFTQNRTSFDSATHQTTKLLQNGYNDFVRNGYQTGIGMDWDLSKSDNISASFALNHFYSKTSGLTNIEQDVLDASNNMISNTNSLRNALSKSSINSYEWSVGYTKKMKKEGETFSVLYNASYGSPNSYSELTQNYMGQNFPYTGSRNSNPGKDHQNFLSLDYTNPIGKGFTLETGLKGTWQNITSNTNIQNYDPATNIFVNDLSQSYLMHYQMDVYAAYVSGSFNIGHFLDVKAGARYEYTKLNIDYPNTHLPSYGIVVPSIILSHKLDEMQLIKLAYTRRLERPEYKDLNPYLNVSDPYNITTGNPLLQPEKGNNIELGYSRNLNGGGNIYVAAMERINTSDVKPYTAFYTDYTIGDSVYNNVSVSQKVNAGTEYNTGLIITSSIPFGKFNIRENAMLVNKNMENNIDHTKTNAFMWRLNANLSYQFSNDFVSEVFGDYRSAFNNIQGRVPMQLTYNIAIRKQFWNKKASIGLTATNPFNKYVNQLTTITTNNYESYYRRQIPYRSFGISFSYKFGKVDFHKNKNKTGDDYLNNAPDMGGNG</sequence>
<keyword evidence="5" id="KW-0675">Receptor</keyword>
<gene>
    <name evidence="5" type="ORF">DI598_04860</name>
</gene>
<evidence type="ECO:0000256" key="2">
    <source>
        <dbReference type="ARBA" id="ARBA00023136"/>
    </source>
</evidence>
<keyword evidence="3" id="KW-0998">Cell outer membrane</keyword>
<dbReference type="Pfam" id="PF14905">
    <property type="entry name" value="OMP_b-brl_3"/>
    <property type="match status" value="1"/>
</dbReference>
<reference evidence="5 6" key="1">
    <citation type="submission" date="2017-11" db="EMBL/GenBank/DDBJ databases">
        <title>Infants hospitalized years apart are colonized by the same room-sourced microbial strains.</title>
        <authorList>
            <person name="Brooks B."/>
            <person name="Olm M.R."/>
            <person name="Firek B.A."/>
            <person name="Baker R."/>
            <person name="Thomas B.C."/>
            <person name="Morowitz M.J."/>
            <person name="Banfield J.F."/>
        </authorList>
    </citation>
    <scope>NUCLEOTIDE SEQUENCE [LARGE SCALE GENOMIC DNA]</scope>
    <source>
        <strain evidence="5">S2_009_000_R2_76</strain>
    </source>
</reference>
<comment type="subcellular location">
    <subcellularLocation>
        <location evidence="1">Cell outer membrane</location>
    </subcellularLocation>
</comment>
<evidence type="ECO:0000256" key="3">
    <source>
        <dbReference type="ARBA" id="ARBA00023237"/>
    </source>
</evidence>
<proteinExistence type="predicted"/>
<name>A0A2W5FAM1_9SPHI</name>
<dbReference type="InterPro" id="IPR041700">
    <property type="entry name" value="OMP_b-brl_3"/>
</dbReference>
<evidence type="ECO:0000313" key="6">
    <source>
        <dbReference type="Proteomes" id="UP000249645"/>
    </source>
</evidence>
<feature type="domain" description="Outer membrane protein beta-barrel" evidence="4">
    <location>
        <begin position="177"/>
        <end position="586"/>
    </location>
</feature>
<evidence type="ECO:0000313" key="5">
    <source>
        <dbReference type="EMBL" id="PZP50767.1"/>
    </source>
</evidence>
<dbReference type="GO" id="GO:0009279">
    <property type="term" value="C:cell outer membrane"/>
    <property type="evidence" value="ECO:0007669"/>
    <property type="project" value="UniProtKB-SubCell"/>
</dbReference>
<dbReference type="AlphaFoldDB" id="A0A2W5FAM1"/>
<accession>A0A2W5FAM1</accession>
<dbReference type="InterPro" id="IPR036942">
    <property type="entry name" value="Beta-barrel_TonB_sf"/>
</dbReference>
<evidence type="ECO:0000259" key="4">
    <source>
        <dbReference type="Pfam" id="PF14905"/>
    </source>
</evidence>
<comment type="caution">
    <text evidence="5">The sequence shown here is derived from an EMBL/GenBank/DDBJ whole genome shotgun (WGS) entry which is preliminary data.</text>
</comment>
<dbReference type="EMBL" id="QFOI01000054">
    <property type="protein sequence ID" value="PZP50767.1"/>
    <property type="molecule type" value="Genomic_DNA"/>
</dbReference>
<feature type="non-terminal residue" evidence="5">
    <location>
        <position position="1"/>
    </location>
</feature>
<keyword evidence="2" id="KW-0472">Membrane</keyword>